<accession>A0A330M2Y1</accession>
<proteinExistence type="predicted"/>
<dbReference type="EMBL" id="LS483452">
    <property type="protein sequence ID" value="SQH76551.1"/>
    <property type="molecule type" value="Genomic_DNA"/>
</dbReference>
<dbReference type="KEGG" id="sbk:SHEWBE_2588"/>
<protein>
    <submittedName>
        <fullName evidence="1">Uncharacterized protein</fullName>
    </submittedName>
</protein>
<dbReference type="AlphaFoldDB" id="A0A330M2Y1"/>
<reference evidence="2" key="1">
    <citation type="submission" date="2018-06" db="EMBL/GenBank/DDBJ databases">
        <authorList>
            <person name="Cea G.-C."/>
            <person name="William W."/>
        </authorList>
    </citation>
    <scope>NUCLEOTIDE SEQUENCE [LARGE SCALE GENOMIC DNA]</scope>
    <source>
        <strain evidence="2">DB21MT-2</strain>
    </source>
</reference>
<dbReference type="Proteomes" id="UP000250123">
    <property type="component" value="Chromosome SHEWBE"/>
</dbReference>
<sequence length="89" mass="10440">MSRSTLFSRHHFYPYVYILALVELNYHPQNDDPFSIGNSIAYLFDHSALRLLLKELSLPDPFLVPQACHHCESTPRKYPRDLISRLIHC</sequence>
<evidence type="ECO:0000313" key="2">
    <source>
        <dbReference type="Proteomes" id="UP000250123"/>
    </source>
</evidence>
<name>A0A330M2Y1_9GAMM</name>
<organism evidence="1 2">
    <name type="scientific">Shewanella benthica</name>
    <dbReference type="NCBI Taxonomy" id="43661"/>
    <lineage>
        <taxon>Bacteria</taxon>
        <taxon>Pseudomonadati</taxon>
        <taxon>Pseudomonadota</taxon>
        <taxon>Gammaproteobacteria</taxon>
        <taxon>Alteromonadales</taxon>
        <taxon>Shewanellaceae</taxon>
        <taxon>Shewanella</taxon>
    </lineage>
</organism>
<gene>
    <name evidence="1" type="ORF">SHEWBE_2588</name>
</gene>
<evidence type="ECO:0000313" key="1">
    <source>
        <dbReference type="EMBL" id="SQH76551.1"/>
    </source>
</evidence>